<dbReference type="InterPro" id="IPR051628">
    <property type="entry name" value="LUBAC_E3_Ligases"/>
</dbReference>
<keyword evidence="6" id="KW-0833">Ubl conjugation pathway</keyword>
<dbReference type="InterPro" id="IPR044066">
    <property type="entry name" value="TRIAD_supradom"/>
</dbReference>
<dbReference type="PANTHER" id="PTHR22770:SF13">
    <property type="entry name" value="RING-TYPE DOMAIN-CONTAINING PROTEIN"/>
    <property type="match status" value="1"/>
</dbReference>
<organism evidence="9 10">
    <name type="scientific">Mya arenaria</name>
    <name type="common">Soft-shell clam</name>
    <dbReference type="NCBI Taxonomy" id="6604"/>
    <lineage>
        <taxon>Eukaryota</taxon>
        <taxon>Metazoa</taxon>
        <taxon>Spiralia</taxon>
        <taxon>Lophotrochozoa</taxon>
        <taxon>Mollusca</taxon>
        <taxon>Bivalvia</taxon>
        <taxon>Autobranchia</taxon>
        <taxon>Heteroconchia</taxon>
        <taxon>Euheterodonta</taxon>
        <taxon>Imparidentia</taxon>
        <taxon>Neoheterodontei</taxon>
        <taxon>Myida</taxon>
        <taxon>Myoidea</taxon>
        <taxon>Myidae</taxon>
        <taxon>Mya</taxon>
    </lineage>
</organism>
<evidence type="ECO:0000256" key="6">
    <source>
        <dbReference type="ARBA" id="ARBA00022786"/>
    </source>
</evidence>
<evidence type="ECO:0000256" key="5">
    <source>
        <dbReference type="ARBA" id="ARBA00022771"/>
    </source>
</evidence>
<keyword evidence="4" id="KW-0677">Repeat</keyword>
<feature type="domain" description="RING-type" evidence="8">
    <location>
        <begin position="1"/>
        <end position="207"/>
    </location>
</feature>
<dbReference type="PANTHER" id="PTHR22770">
    <property type="entry name" value="UBIQUITIN CONJUGATING ENZYME 7 INTERACTING PROTEIN-RELATED"/>
    <property type="match status" value="1"/>
</dbReference>
<reference evidence="9" key="1">
    <citation type="submission" date="2022-11" db="EMBL/GenBank/DDBJ databases">
        <title>Centuries of genome instability and evolution in soft-shell clam transmissible cancer (bioRxiv).</title>
        <authorList>
            <person name="Hart S.F.M."/>
            <person name="Yonemitsu M.A."/>
            <person name="Giersch R.M."/>
            <person name="Beal B.F."/>
            <person name="Arriagada G."/>
            <person name="Davis B.W."/>
            <person name="Ostrander E.A."/>
            <person name="Goff S.P."/>
            <person name="Metzger M.J."/>
        </authorList>
    </citation>
    <scope>NUCLEOTIDE SEQUENCE</scope>
    <source>
        <strain evidence="9">MELC-2E11</strain>
        <tissue evidence="9">Siphon/mantle</tissue>
    </source>
</reference>
<name>A0ABY7ETW5_MYAAR</name>
<keyword evidence="10" id="KW-1185">Reference proteome</keyword>
<accession>A0ABY7ETW5</accession>
<dbReference type="Proteomes" id="UP001164746">
    <property type="component" value="Chromosome 8"/>
</dbReference>
<dbReference type="PROSITE" id="PS51873">
    <property type="entry name" value="TRIAD"/>
    <property type="match status" value="1"/>
</dbReference>
<comment type="pathway">
    <text evidence="1">Protein modification; protein ubiquitination.</text>
</comment>
<keyword evidence="2" id="KW-0808">Transferase</keyword>
<keyword evidence="7" id="KW-0862">Zinc</keyword>
<evidence type="ECO:0000256" key="1">
    <source>
        <dbReference type="ARBA" id="ARBA00004906"/>
    </source>
</evidence>
<evidence type="ECO:0000256" key="4">
    <source>
        <dbReference type="ARBA" id="ARBA00022737"/>
    </source>
</evidence>
<evidence type="ECO:0000313" key="10">
    <source>
        <dbReference type="Proteomes" id="UP001164746"/>
    </source>
</evidence>
<keyword evidence="5" id="KW-0863">Zinc-finger</keyword>
<gene>
    <name evidence="9" type="ORF">MAR_026579</name>
</gene>
<keyword evidence="3" id="KW-0479">Metal-binding</keyword>
<evidence type="ECO:0000256" key="2">
    <source>
        <dbReference type="ARBA" id="ARBA00022679"/>
    </source>
</evidence>
<proteinExistence type="predicted"/>
<dbReference type="EMBL" id="CP111019">
    <property type="protein sequence ID" value="WAR12399.1"/>
    <property type="molecule type" value="Genomic_DNA"/>
</dbReference>
<protein>
    <submittedName>
        <fullName evidence="9">HOIL1-like protein</fullName>
    </submittedName>
</protein>
<evidence type="ECO:0000313" key="9">
    <source>
        <dbReference type="EMBL" id="WAR12399.1"/>
    </source>
</evidence>
<sequence>MLELDEFLSDIYKILQQKYLSSSRPRTQTMSSPTCMSSHAQFASRIFHAEMEWFSESAFTHSATESQANNSFHCKTMDCPGWCIYEDLVNFFVCQVCGIENCLTCKAIHTGMNCKQYQDDLNARSTNDKAASQTKIMIKKMLDDGEAMNCPQCKVIVMKKEGCDWIMCSICKTEICWVTKQARWGPMKQFMLTLMMFANRYQCVVDINGHNWISFIYLIYPVYVNMYGYDIAIVK</sequence>
<evidence type="ECO:0000256" key="7">
    <source>
        <dbReference type="ARBA" id="ARBA00022833"/>
    </source>
</evidence>
<dbReference type="SUPFAM" id="SSF57850">
    <property type="entry name" value="RING/U-box"/>
    <property type="match status" value="2"/>
</dbReference>
<evidence type="ECO:0000259" key="8">
    <source>
        <dbReference type="PROSITE" id="PS51873"/>
    </source>
</evidence>
<dbReference type="Gene3D" id="1.20.120.1750">
    <property type="match status" value="1"/>
</dbReference>
<dbReference type="InterPro" id="IPR047558">
    <property type="entry name" value="BRcat_RBR_HOIL1"/>
</dbReference>
<evidence type="ECO:0000256" key="3">
    <source>
        <dbReference type="ARBA" id="ARBA00022723"/>
    </source>
</evidence>
<dbReference type="CDD" id="cd20345">
    <property type="entry name" value="BRcat_RBR_HOIL1"/>
    <property type="match status" value="1"/>
</dbReference>